<comment type="caution">
    <text evidence="2">The sequence shown here is derived from an EMBL/GenBank/DDBJ whole genome shotgun (WGS) entry which is preliminary data.</text>
</comment>
<keyword evidence="3" id="KW-1185">Reference proteome</keyword>
<feature type="signal peptide" evidence="1">
    <location>
        <begin position="1"/>
        <end position="21"/>
    </location>
</feature>
<dbReference type="PROSITE" id="PS51257">
    <property type="entry name" value="PROKAR_LIPOPROTEIN"/>
    <property type="match status" value="1"/>
</dbReference>
<evidence type="ECO:0008006" key="4">
    <source>
        <dbReference type="Google" id="ProtNLM"/>
    </source>
</evidence>
<dbReference type="Proteomes" id="UP001594351">
    <property type="component" value="Unassembled WGS sequence"/>
</dbReference>
<reference evidence="2 3" key="1">
    <citation type="submission" date="2024-09" db="EMBL/GenBank/DDBJ databases">
        <title>Laminarin stimulates single cell rates of sulfate reduction while oxygen inhibits transcriptomic activity in coastal marine sediment.</title>
        <authorList>
            <person name="Lindsay M."/>
            <person name="Orcutt B."/>
            <person name="Emerson D."/>
            <person name="Stepanauskas R."/>
            <person name="D'Angelo T."/>
        </authorList>
    </citation>
    <scope>NUCLEOTIDE SEQUENCE [LARGE SCALE GENOMIC DNA]</scope>
    <source>
        <strain evidence="2">SAG AM-311-K15</strain>
    </source>
</reference>
<evidence type="ECO:0000313" key="2">
    <source>
        <dbReference type="EMBL" id="MFC1849373.1"/>
    </source>
</evidence>
<evidence type="ECO:0000313" key="3">
    <source>
        <dbReference type="Proteomes" id="UP001594351"/>
    </source>
</evidence>
<dbReference type="EMBL" id="JBHPBY010000035">
    <property type="protein sequence ID" value="MFC1849373.1"/>
    <property type="molecule type" value="Genomic_DNA"/>
</dbReference>
<organism evidence="2 3">
    <name type="scientific">candidate division CSSED10-310 bacterium</name>
    <dbReference type="NCBI Taxonomy" id="2855610"/>
    <lineage>
        <taxon>Bacteria</taxon>
        <taxon>Bacteria division CSSED10-310</taxon>
    </lineage>
</organism>
<sequence>MKKRIIFCFIAIILFSSFFLACTVNESDEEMNEQQPVGGLAILLNSLLGETGISFTEFTWNLFDGTYYDFDTGWWHTSFDFELSNGDHGHLGLEANFQDNYGADQMLPNDVTVYLEAYADFFGRLLSYPTSADIHIILTREPRGTVITAVGEGKILFETVDIEFRTKGLVIDLDVLYPEGTVSAHVEDVYLGVWDCLITFDGTNIVVAEITNDVETFVFHVDLDTGAFY</sequence>
<protein>
    <recommendedName>
        <fullName evidence="4">Lipoprotein</fullName>
    </recommendedName>
</protein>
<gene>
    <name evidence="2" type="ORF">ACFL27_04105</name>
</gene>
<feature type="chain" id="PRO_5047184546" description="Lipoprotein" evidence="1">
    <location>
        <begin position="22"/>
        <end position="229"/>
    </location>
</feature>
<keyword evidence="1" id="KW-0732">Signal</keyword>
<evidence type="ECO:0000256" key="1">
    <source>
        <dbReference type="SAM" id="SignalP"/>
    </source>
</evidence>
<proteinExistence type="predicted"/>
<accession>A0ABV6YTF3</accession>
<name>A0ABV6YTF3_UNCC1</name>